<dbReference type="Proteomes" id="UP000822688">
    <property type="component" value="Chromosome V"/>
</dbReference>
<organism evidence="2 3">
    <name type="scientific">Ceratodon purpureus</name>
    <name type="common">Fire moss</name>
    <name type="synonym">Dicranum purpureum</name>
    <dbReference type="NCBI Taxonomy" id="3225"/>
    <lineage>
        <taxon>Eukaryota</taxon>
        <taxon>Viridiplantae</taxon>
        <taxon>Streptophyta</taxon>
        <taxon>Embryophyta</taxon>
        <taxon>Bryophyta</taxon>
        <taxon>Bryophytina</taxon>
        <taxon>Bryopsida</taxon>
        <taxon>Dicranidae</taxon>
        <taxon>Pseudoditrichales</taxon>
        <taxon>Ditrichaceae</taxon>
        <taxon>Ceratodon</taxon>
    </lineage>
</organism>
<name>A0A8T0HL01_CERPU</name>
<evidence type="ECO:0000313" key="3">
    <source>
        <dbReference type="Proteomes" id="UP000822688"/>
    </source>
</evidence>
<keyword evidence="1" id="KW-1133">Transmembrane helix</keyword>
<accession>A0A8T0HL01</accession>
<feature type="transmembrane region" description="Helical" evidence="1">
    <location>
        <begin position="23"/>
        <end position="43"/>
    </location>
</feature>
<reference evidence="2" key="1">
    <citation type="submission" date="2020-06" db="EMBL/GenBank/DDBJ databases">
        <title>WGS assembly of Ceratodon purpureus strain R40.</title>
        <authorList>
            <person name="Carey S.B."/>
            <person name="Jenkins J."/>
            <person name="Shu S."/>
            <person name="Lovell J.T."/>
            <person name="Sreedasyam A."/>
            <person name="Maumus F."/>
            <person name="Tiley G.P."/>
            <person name="Fernandez-Pozo N."/>
            <person name="Barry K."/>
            <person name="Chen C."/>
            <person name="Wang M."/>
            <person name="Lipzen A."/>
            <person name="Daum C."/>
            <person name="Saski C.A."/>
            <person name="Payton A.C."/>
            <person name="Mcbreen J.C."/>
            <person name="Conrad R.E."/>
            <person name="Kollar L.M."/>
            <person name="Olsson S."/>
            <person name="Huttunen S."/>
            <person name="Landis J.B."/>
            <person name="Wickett N.J."/>
            <person name="Johnson M.G."/>
            <person name="Rensing S.A."/>
            <person name="Grimwood J."/>
            <person name="Schmutz J."/>
            <person name="Mcdaniel S.F."/>
        </authorList>
    </citation>
    <scope>NUCLEOTIDE SEQUENCE</scope>
    <source>
        <strain evidence="2">R40</strain>
    </source>
</reference>
<sequence length="143" mass="16345">MAMVGGSETRCCYVVRRGTCWDFILMVLWSVCALVAHVSRIVFSTNDDAFVKRCRRLDRSVLEEREEQAIRGRRRVGAASPLKSALGRQRRHDLEELPELDVERSSKMRLRSGEKKKRDGCGVSEFEVRSVSVRSSRVLSITQ</sequence>
<dbReference type="EMBL" id="CM026426">
    <property type="protein sequence ID" value="KAG0571475.1"/>
    <property type="molecule type" value="Genomic_DNA"/>
</dbReference>
<dbReference type="AlphaFoldDB" id="A0A8T0HL01"/>
<keyword evidence="1" id="KW-0472">Membrane</keyword>
<evidence type="ECO:0000256" key="1">
    <source>
        <dbReference type="SAM" id="Phobius"/>
    </source>
</evidence>
<protein>
    <submittedName>
        <fullName evidence="2">Uncharacterized protein</fullName>
    </submittedName>
</protein>
<keyword evidence="3" id="KW-1185">Reference proteome</keyword>
<keyword evidence="1" id="KW-0812">Transmembrane</keyword>
<comment type="caution">
    <text evidence="2">The sequence shown here is derived from an EMBL/GenBank/DDBJ whole genome shotgun (WGS) entry which is preliminary data.</text>
</comment>
<evidence type="ECO:0000313" key="2">
    <source>
        <dbReference type="EMBL" id="KAG0571475.1"/>
    </source>
</evidence>
<gene>
    <name evidence="2" type="ORF">KC19_VG014400</name>
</gene>
<proteinExistence type="predicted"/>